<sequence length="1480" mass="166601">MIVPAQMSDGDLDVTMERNGSYDKDNVYGLVTRLCGWAVAKADCHDLSRHHPLTTIGDELDTNRRLVKKLRAISYEILLNKYRLPPPKSGDFWDLEELVGIVVWAAQRREVSAQRPWTRAKLDHLSQLVNRLEKSVDSGGFSRETVVAVLRLILTLHQLSPSKVVNNNYVWDEGDRFRLVKNGDVSTWRDDISRIHKTFTSESLELGWVGVAGDFGRGGLLRHWVQSQEAHLHNLSNTTFFPRMKRSVSWAGVPNSPFRRLRMPQPPSLHSLVDEGFVTPNEDHREVTPAVERKKFEDGINDSYWDISKLRGEDGTAVKRRPLTWETSGVGPRWGARAERCLVSEWEGGEAARQVYTVSRCEHILDRGSMRGDVAEAFAGQLPPLKRMVPTRQLVDDVKSVLLAIPSDTFKQLPDGGFEFAVGTYTEDLNPEVLQQVCLPFAGYGRIYDKLVQFCQQAKSDIVSQVALEKNLRYYTYQYERLILAIPQSATLLFVHNYIRPLTEQMCLVDSVVMQRRGDRGHRLVKDGADRSSRYPDVSILDSIHSALCLITAPHLQFLLASMFVDCCRVYYELLDRWVFGGWQTWNPDFLSSRGESLLDRSAWQDCGVSPHKLANLFPKFLHPLTTRVLQCAKTATLVRVCRPKGELLSMMSSGCGRPKIELRTSEAALKELEEKCSQFMSRCSPHISTVSIDRCFPYGPPRVPKEVMEEQRAMATQKFNRLREERQRALVQKKVADLDEQRRDIAQAVEWRRLAKEQEQQEDERTRRQAEQMEAERIAREEQAKIELVKKYRKLNARSDLAHKRAEWRLKRLQLSGERNEMLAVLESAETWGPEAEDRGEAWTPAAASHESGSLGDPGALETPMEQTPAADPKVGQPPAAGLGSDSSHSSGCQSTGAIEPGEGVPPEGGHATKPSEQLDEKRGKPKGASSLMGSEYRFQTSAEMPAAGLRSDEGRGHRPGIKLTAEAERIKRKVMDAEYGVLLPQPGVGSSSRPVELKETHDEAEAASGCDLGKITEVGECSSRGQLPIISEVVDETSAEEAEGELQTAIGDEPTPSDEEMQARTSKEVSVVVVASPTVDETPQVESTTEPEEGSPSEVNLFGEAAGQLLWRRLHGPRLRHRDDGLTNRQTPVGDSIDFVDWQHWAVRSVAVPLRMQSSLVETAAIAMLMGKYSLVRHLDNLRRYFFLLDPNYKRCLSHSLFSALESRRGTQLGAALLPPEAGPHPRELSAAITTTATGSTLASVHCLDGIGLSYRVGWPLNLVLTNSTLEKYHVVFQLMVAIQRANWYLEQVVYMMKIKAADIRGSQYRQLQLYRHVMSHYISAVQSYLINTVLDSCWTSFNKSLESVKEVDDLYHAHVTYIKDVLFKCLLNKRSSKLREQLMKLLEMVYTFYAVMRSGEWELKGGGSGGETPAAPSVYTHSRFSRLRHSFRMFLQLAHYITRYVERLVQLGYQAHDLDALHKSLTLNSFYLNVNIG</sequence>
<dbReference type="EMBL" id="JBFDAA010000017">
    <property type="protein sequence ID" value="KAL1116438.1"/>
    <property type="molecule type" value="Genomic_DNA"/>
</dbReference>
<keyword evidence="3" id="KW-0963">Cytoplasm</keyword>
<accession>A0ABD0XZ86</accession>
<feature type="compositionally biased region" description="Low complexity" evidence="7">
    <location>
        <begin position="883"/>
        <end position="911"/>
    </location>
</feature>
<organism evidence="10 11">
    <name type="scientific">Ranatra chinensis</name>
    <dbReference type="NCBI Taxonomy" id="642074"/>
    <lineage>
        <taxon>Eukaryota</taxon>
        <taxon>Metazoa</taxon>
        <taxon>Ecdysozoa</taxon>
        <taxon>Arthropoda</taxon>
        <taxon>Hexapoda</taxon>
        <taxon>Insecta</taxon>
        <taxon>Pterygota</taxon>
        <taxon>Neoptera</taxon>
        <taxon>Paraneoptera</taxon>
        <taxon>Hemiptera</taxon>
        <taxon>Heteroptera</taxon>
        <taxon>Panheteroptera</taxon>
        <taxon>Nepomorpha</taxon>
        <taxon>Nepidae</taxon>
        <taxon>Ranatrinae</taxon>
        <taxon>Ranatra</taxon>
    </lineage>
</organism>
<reference evidence="10 11" key="1">
    <citation type="submission" date="2024-07" db="EMBL/GenBank/DDBJ databases">
        <title>Chromosome-level genome assembly of the water stick insect Ranatra chinensis (Heteroptera: Nepidae).</title>
        <authorList>
            <person name="Liu X."/>
        </authorList>
    </citation>
    <scope>NUCLEOTIDE SEQUENCE [LARGE SCALE GENOMIC DNA]</scope>
    <source>
        <strain evidence="10">Cailab_2021Rc</strain>
        <tissue evidence="10">Muscle</tissue>
    </source>
</reference>
<keyword evidence="5" id="KW-0206">Cytoskeleton</keyword>
<dbReference type="PANTHER" id="PTHR19302:SF70">
    <property type="entry name" value="GAMMA-TUBULIN COMPLEX COMPONENT 6"/>
    <property type="match status" value="1"/>
</dbReference>
<proteinExistence type="inferred from homology"/>
<evidence type="ECO:0000256" key="7">
    <source>
        <dbReference type="SAM" id="MobiDB-lite"/>
    </source>
</evidence>
<dbReference type="InterPro" id="IPR007259">
    <property type="entry name" value="GCP"/>
</dbReference>
<dbReference type="Pfam" id="PF04130">
    <property type="entry name" value="GCP_C_terminal"/>
    <property type="match status" value="1"/>
</dbReference>
<evidence type="ECO:0000256" key="5">
    <source>
        <dbReference type="ARBA" id="ARBA00023212"/>
    </source>
</evidence>
<protein>
    <recommendedName>
        <fullName evidence="12">Gamma-tubulin complex component 6</fullName>
    </recommendedName>
</protein>
<comment type="caution">
    <text evidence="10">The sequence shown here is derived from an EMBL/GenBank/DDBJ whole genome shotgun (WGS) entry which is preliminary data.</text>
</comment>
<keyword evidence="6" id="KW-0175">Coiled coil</keyword>
<evidence type="ECO:0008006" key="12">
    <source>
        <dbReference type="Google" id="ProtNLM"/>
    </source>
</evidence>
<dbReference type="GO" id="GO:0005815">
    <property type="term" value="C:microtubule organizing center"/>
    <property type="evidence" value="ECO:0007669"/>
    <property type="project" value="UniProtKB-ARBA"/>
</dbReference>
<evidence type="ECO:0000313" key="10">
    <source>
        <dbReference type="EMBL" id="KAL1116438.1"/>
    </source>
</evidence>
<keyword evidence="4" id="KW-0493">Microtubule</keyword>
<dbReference type="PANTHER" id="PTHR19302">
    <property type="entry name" value="GAMMA TUBULIN COMPLEX PROTEIN"/>
    <property type="match status" value="1"/>
</dbReference>
<dbReference type="InterPro" id="IPR042241">
    <property type="entry name" value="GCP_C_sf"/>
</dbReference>
<evidence type="ECO:0000256" key="4">
    <source>
        <dbReference type="ARBA" id="ARBA00022701"/>
    </source>
</evidence>
<evidence type="ECO:0000313" key="11">
    <source>
        <dbReference type="Proteomes" id="UP001558652"/>
    </source>
</evidence>
<comment type="similarity">
    <text evidence="2">Belongs to the TUBGCP family.</text>
</comment>
<feature type="region of interest" description="Disordered" evidence="7">
    <location>
        <begin position="1077"/>
        <end position="1100"/>
    </location>
</feature>
<comment type="subcellular location">
    <subcellularLocation>
        <location evidence="1">Cytoplasm</location>
        <location evidence="1">Cytoskeleton</location>
    </subcellularLocation>
</comment>
<evidence type="ECO:0000256" key="6">
    <source>
        <dbReference type="SAM" id="Coils"/>
    </source>
</evidence>
<evidence type="ECO:0000259" key="9">
    <source>
        <dbReference type="Pfam" id="PF17681"/>
    </source>
</evidence>
<dbReference type="Proteomes" id="UP001558652">
    <property type="component" value="Unassembled WGS sequence"/>
</dbReference>
<dbReference type="Gene3D" id="1.20.120.1900">
    <property type="entry name" value="Gamma-tubulin complex, C-terminal domain"/>
    <property type="match status" value="1"/>
</dbReference>
<feature type="domain" description="Gamma tubulin complex component C-terminal" evidence="8">
    <location>
        <begin position="1177"/>
        <end position="1474"/>
    </location>
</feature>
<keyword evidence="11" id="KW-1185">Reference proteome</keyword>
<feature type="domain" description="Gamma tubulin complex component protein N-terminal" evidence="9">
    <location>
        <begin position="396"/>
        <end position="665"/>
    </location>
</feature>
<evidence type="ECO:0000256" key="3">
    <source>
        <dbReference type="ARBA" id="ARBA00022490"/>
    </source>
</evidence>
<gene>
    <name evidence="10" type="ORF">AAG570_004912</name>
</gene>
<dbReference type="GO" id="GO:0005874">
    <property type="term" value="C:microtubule"/>
    <property type="evidence" value="ECO:0007669"/>
    <property type="project" value="UniProtKB-KW"/>
</dbReference>
<evidence type="ECO:0000259" key="8">
    <source>
        <dbReference type="Pfam" id="PF04130"/>
    </source>
</evidence>
<name>A0ABD0XZ86_9HEMI</name>
<dbReference type="Pfam" id="PF17681">
    <property type="entry name" value="GCP_N_terminal"/>
    <property type="match status" value="1"/>
</dbReference>
<feature type="region of interest" description="Disordered" evidence="7">
    <location>
        <begin position="832"/>
        <end position="966"/>
    </location>
</feature>
<feature type="coiled-coil region" evidence="6">
    <location>
        <begin position="663"/>
        <end position="726"/>
    </location>
</feature>
<evidence type="ECO:0000256" key="1">
    <source>
        <dbReference type="ARBA" id="ARBA00004245"/>
    </source>
</evidence>
<dbReference type="InterPro" id="IPR041470">
    <property type="entry name" value="GCP_N"/>
</dbReference>
<feature type="coiled-coil region" evidence="6">
    <location>
        <begin position="757"/>
        <end position="799"/>
    </location>
</feature>
<feature type="region of interest" description="Disordered" evidence="7">
    <location>
        <begin position="1040"/>
        <end position="1065"/>
    </location>
</feature>
<dbReference type="InterPro" id="IPR040457">
    <property type="entry name" value="GCP_C"/>
</dbReference>
<evidence type="ECO:0000256" key="2">
    <source>
        <dbReference type="ARBA" id="ARBA00010337"/>
    </source>
</evidence>